<evidence type="ECO:0000256" key="7">
    <source>
        <dbReference type="SAM" id="MobiDB-lite"/>
    </source>
</evidence>
<keyword evidence="9" id="KW-0732">Signal</keyword>
<feature type="transmembrane region" description="Helical" evidence="8">
    <location>
        <begin position="358"/>
        <end position="383"/>
    </location>
</feature>
<dbReference type="PANTHER" id="PTHR47797">
    <property type="entry name" value="DEHYDROGENASE, PUTATIVE (AFU_ORTHOLOGUE AFUA_8G05805)-RELATED"/>
    <property type="match status" value="1"/>
</dbReference>
<keyword evidence="5 8" id="KW-1133">Transmembrane helix</keyword>
<evidence type="ECO:0000313" key="13">
    <source>
        <dbReference type="Proteomes" id="UP000289323"/>
    </source>
</evidence>
<dbReference type="EMBL" id="OUUZ01000001">
    <property type="protein sequence ID" value="SPQ18314.1"/>
    <property type="molecule type" value="Genomic_DNA"/>
</dbReference>
<feature type="compositionally biased region" description="Low complexity" evidence="7">
    <location>
        <begin position="195"/>
        <end position="220"/>
    </location>
</feature>
<dbReference type="SUPFAM" id="SSF49344">
    <property type="entry name" value="CBD9-like"/>
    <property type="match status" value="1"/>
</dbReference>
<feature type="transmembrane region" description="Helical" evidence="8">
    <location>
        <begin position="293"/>
        <end position="312"/>
    </location>
</feature>
<organism evidence="12 13">
    <name type="scientific">Thermothielavioides terrestris</name>
    <dbReference type="NCBI Taxonomy" id="2587410"/>
    <lineage>
        <taxon>Eukaryota</taxon>
        <taxon>Fungi</taxon>
        <taxon>Dikarya</taxon>
        <taxon>Ascomycota</taxon>
        <taxon>Pezizomycotina</taxon>
        <taxon>Sordariomycetes</taxon>
        <taxon>Sordariomycetidae</taxon>
        <taxon>Sordariales</taxon>
        <taxon>Chaetomiaceae</taxon>
        <taxon>Thermothielavioides</taxon>
    </lineage>
</organism>
<keyword evidence="4" id="KW-0249">Electron transport</keyword>
<accession>A0A446B727</accession>
<dbReference type="GO" id="GO:0016020">
    <property type="term" value="C:membrane"/>
    <property type="evidence" value="ECO:0007669"/>
    <property type="project" value="UniProtKB-SubCell"/>
</dbReference>
<evidence type="ECO:0000256" key="5">
    <source>
        <dbReference type="ARBA" id="ARBA00022989"/>
    </source>
</evidence>
<comment type="subcellular location">
    <subcellularLocation>
        <location evidence="1">Membrane</location>
    </subcellularLocation>
</comment>
<dbReference type="Pfam" id="PF10348">
    <property type="entry name" value="DUF2427"/>
    <property type="match status" value="1"/>
</dbReference>
<dbReference type="InterPro" id="IPR018825">
    <property type="entry name" value="DUF2427"/>
</dbReference>
<evidence type="ECO:0000256" key="1">
    <source>
        <dbReference type="ARBA" id="ARBA00004370"/>
    </source>
</evidence>
<dbReference type="SMART" id="SM00665">
    <property type="entry name" value="B561"/>
    <property type="match status" value="1"/>
</dbReference>
<dbReference type="Proteomes" id="UP000289323">
    <property type="component" value="Unassembled WGS sequence"/>
</dbReference>
<evidence type="ECO:0000256" key="2">
    <source>
        <dbReference type="ARBA" id="ARBA00022448"/>
    </source>
</evidence>
<feature type="transmembrane region" description="Helical" evidence="8">
    <location>
        <begin position="224"/>
        <end position="243"/>
    </location>
</feature>
<sequence length="413" mass="43288">MKIAQVVALFGAGLASASPASFCPADAGGVCYSIAIPTSSANAGSGNIYFQIKAPTSFQWVALGTGSAMAGSNIFLTYQDGRGNLTLSPRLGTQYTMPTLDTSSTAARLTLLAGSGVSADGSTMTANVACSNCQSWSGGQMSLKSTSAKWIGAWKSGPSLATTDRAASITQHDGHSQFQVDLTKATISSDSNPFTTTNAGSSTGSGSNSGSNSGITDTSSSDKGSVLVAHGIVMLLVMAALYPLGSTLMPLAGKWWVHGAWQTVTFCLMWAGFGLGVETARSRNMLFKQTHTTFGTVIVSLLGIQPFLGLLHHRHFLKTKSRGVVSYVHIWWGRILMVLGVINGGLGLQLASERNGLVIAYSVIAAVMFLVYACAKVCAVFLGKDRAKWVGNKETNATAPRRPYQESRGHTYA</sequence>
<feature type="signal peptide" evidence="9">
    <location>
        <begin position="1"/>
        <end position="17"/>
    </location>
</feature>
<dbReference type="CDD" id="cd09630">
    <property type="entry name" value="CDH_like_cytochrome"/>
    <property type="match status" value="1"/>
</dbReference>
<keyword evidence="2" id="KW-0813">Transport</keyword>
<reference evidence="12 13" key="1">
    <citation type="submission" date="2018-04" db="EMBL/GenBank/DDBJ databases">
        <authorList>
            <person name="Huttner S."/>
            <person name="Dainat J."/>
        </authorList>
    </citation>
    <scope>NUCLEOTIDE SEQUENCE [LARGE SCALE GENOMIC DNA]</scope>
</reference>
<feature type="transmembrane region" description="Helical" evidence="8">
    <location>
        <begin position="255"/>
        <end position="273"/>
    </location>
</feature>
<feature type="domain" description="Cytochrome b561" evidence="11">
    <location>
        <begin position="229"/>
        <end position="348"/>
    </location>
</feature>
<evidence type="ECO:0000256" key="3">
    <source>
        <dbReference type="ARBA" id="ARBA00022692"/>
    </source>
</evidence>
<keyword evidence="3 8" id="KW-0812">Transmembrane</keyword>
<evidence type="ECO:0000256" key="8">
    <source>
        <dbReference type="SAM" id="Phobius"/>
    </source>
</evidence>
<evidence type="ECO:0000259" key="11">
    <source>
        <dbReference type="SMART" id="SM00665"/>
    </source>
</evidence>
<dbReference type="CDD" id="cd08760">
    <property type="entry name" value="Cyt_b561_FRRS1_like"/>
    <property type="match status" value="1"/>
</dbReference>
<evidence type="ECO:0000259" key="10">
    <source>
        <dbReference type="SMART" id="SM00664"/>
    </source>
</evidence>
<feature type="domain" description="DOMON" evidence="10">
    <location>
        <begin position="60"/>
        <end position="155"/>
    </location>
</feature>
<proteinExistence type="predicted"/>
<dbReference type="InterPro" id="IPR006593">
    <property type="entry name" value="Cyt_b561/ferric_Rdtase_TM"/>
</dbReference>
<dbReference type="PANTHER" id="PTHR47797:SF4">
    <property type="entry name" value="DOMON DOMAIN-CONTAINING PROTEIN"/>
    <property type="match status" value="1"/>
</dbReference>
<dbReference type="Pfam" id="PF16010">
    <property type="entry name" value="CDH-cyt"/>
    <property type="match status" value="1"/>
</dbReference>
<dbReference type="InterPro" id="IPR005018">
    <property type="entry name" value="DOMON_domain"/>
</dbReference>
<feature type="region of interest" description="Disordered" evidence="7">
    <location>
        <begin position="189"/>
        <end position="220"/>
    </location>
</feature>
<dbReference type="InterPro" id="IPR015920">
    <property type="entry name" value="Cellobiose_DH-like_cyt"/>
</dbReference>
<feature type="chain" id="PRO_5019558006" evidence="9">
    <location>
        <begin position="18"/>
        <end position="413"/>
    </location>
</feature>
<name>A0A446B727_9PEZI</name>
<protein>
    <submittedName>
        <fullName evidence="12">6c7dd0c0-fdd5-4e31-919b-4aa771842519</fullName>
    </submittedName>
</protein>
<dbReference type="Gene3D" id="2.60.40.1210">
    <property type="entry name" value="Cellobiose dehydrogenase, cytochrome domain"/>
    <property type="match status" value="1"/>
</dbReference>
<dbReference type="Gene3D" id="1.20.120.1770">
    <property type="match status" value="1"/>
</dbReference>
<keyword evidence="6 8" id="KW-0472">Membrane</keyword>
<evidence type="ECO:0000256" key="9">
    <source>
        <dbReference type="SAM" id="SignalP"/>
    </source>
</evidence>
<evidence type="ECO:0000313" key="12">
    <source>
        <dbReference type="EMBL" id="SPQ18314.1"/>
    </source>
</evidence>
<dbReference type="SMART" id="SM00664">
    <property type="entry name" value="DoH"/>
    <property type="match status" value="1"/>
</dbReference>
<evidence type="ECO:0000256" key="6">
    <source>
        <dbReference type="ARBA" id="ARBA00023136"/>
    </source>
</evidence>
<gene>
    <name evidence="12" type="ORF">TT172_LOCUS733</name>
</gene>
<feature type="transmembrane region" description="Helical" evidence="8">
    <location>
        <begin position="324"/>
        <end position="346"/>
    </location>
</feature>
<evidence type="ECO:0000256" key="4">
    <source>
        <dbReference type="ARBA" id="ARBA00022982"/>
    </source>
</evidence>
<dbReference type="AlphaFoldDB" id="A0A446B727"/>